<gene>
    <name evidence="2" type="ORF">DERF_004060</name>
</gene>
<evidence type="ECO:0000256" key="1">
    <source>
        <dbReference type="SAM" id="Phobius"/>
    </source>
</evidence>
<feature type="transmembrane region" description="Helical" evidence="1">
    <location>
        <begin position="58"/>
        <end position="79"/>
    </location>
</feature>
<organism evidence="2 3">
    <name type="scientific">Dermatophagoides farinae</name>
    <name type="common">American house dust mite</name>
    <dbReference type="NCBI Taxonomy" id="6954"/>
    <lineage>
        <taxon>Eukaryota</taxon>
        <taxon>Metazoa</taxon>
        <taxon>Ecdysozoa</taxon>
        <taxon>Arthropoda</taxon>
        <taxon>Chelicerata</taxon>
        <taxon>Arachnida</taxon>
        <taxon>Acari</taxon>
        <taxon>Acariformes</taxon>
        <taxon>Sarcoptiformes</taxon>
        <taxon>Astigmata</taxon>
        <taxon>Psoroptidia</taxon>
        <taxon>Analgoidea</taxon>
        <taxon>Pyroglyphidae</taxon>
        <taxon>Dermatophagoidinae</taxon>
        <taxon>Dermatophagoides</taxon>
    </lineage>
</organism>
<protein>
    <submittedName>
        <fullName evidence="2">Uncharacterized protein</fullName>
    </submittedName>
</protein>
<comment type="caution">
    <text evidence="2">The sequence shown here is derived from an EMBL/GenBank/DDBJ whole genome shotgun (WGS) entry which is preliminary data.</text>
</comment>
<dbReference type="EMBL" id="ASGP02000001">
    <property type="protein sequence ID" value="KAH9530241.1"/>
    <property type="molecule type" value="Genomic_DNA"/>
</dbReference>
<keyword evidence="1" id="KW-0472">Membrane</keyword>
<keyword evidence="3" id="KW-1185">Reference proteome</keyword>
<evidence type="ECO:0000313" key="3">
    <source>
        <dbReference type="Proteomes" id="UP000790347"/>
    </source>
</evidence>
<sequence>MVGKCNTCQFLFGFFSIVFHYGEKIQSFSQFVQKFIHLTSSSSSYLIKTRAMLLKSSVPFLCSITSLIIIGIAITGMMIH</sequence>
<reference evidence="2" key="1">
    <citation type="submission" date="2013-05" db="EMBL/GenBank/DDBJ databases">
        <authorList>
            <person name="Yim A.K.Y."/>
            <person name="Chan T.F."/>
            <person name="Ji K.M."/>
            <person name="Liu X.Y."/>
            <person name="Zhou J.W."/>
            <person name="Li R.Q."/>
            <person name="Yang K.Y."/>
            <person name="Li J."/>
            <person name="Li M."/>
            <person name="Law P.T.W."/>
            <person name="Wu Y.L."/>
            <person name="Cai Z.L."/>
            <person name="Qin H."/>
            <person name="Bao Y."/>
            <person name="Leung R.K.K."/>
            <person name="Ng P.K.S."/>
            <person name="Zou J."/>
            <person name="Zhong X.J."/>
            <person name="Ran P.X."/>
            <person name="Zhong N.S."/>
            <person name="Liu Z.G."/>
            <person name="Tsui S.K.W."/>
        </authorList>
    </citation>
    <scope>NUCLEOTIDE SEQUENCE</scope>
    <source>
        <strain evidence="2">Derf</strain>
        <tissue evidence="2">Whole organism</tissue>
    </source>
</reference>
<accession>A0A922IG73</accession>
<proteinExistence type="predicted"/>
<keyword evidence="1" id="KW-0812">Transmembrane</keyword>
<dbReference type="Proteomes" id="UP000790347">
    <property type="component" value="Unassembled WGS sequence"/>
</dbReference>
<reference evidence="2" key="2">
    <citation type="journal article" date="2022" name="Res Sq">
        <title>Comparative Genomics Reveals Insights into the Divergent Evolution of Astigmatic Mites and Household Pest Adaptations.</title>
        <authorList>
            <person name="Xiong Q."/>
            <person name="Wan A.T.-Y."/>
            <person name="Liu X.-Y."/>
            <person name="Fung C.S.-H."/>
            <person name="Xiao X."/>
            <person name="Malainual N."/>
            <person name="Hou J."/>
            <person name="Wang L."/>
            <person name="Wang M."/>
            <person name="Yang K."/>
            <person name="Cui Y."/>
            <person name="Leung E."/>
            <person name="Nong W."/>
            <person name="Shin S.-K."/>
            <person name="Au S."/>
            <person name="Jeong K.Y."/>
            <person name="Chew F.T."/>
            <person name="Hui J."/>
            <person name="Leung T.F."/>
            <person name="Tungtrongchitr A."/>
            <person name="Zhong N."/>
            <person name="Liu Z."/>
            <person name="Tsui S."/>
        </authorList>
    </citation>
    <scope>NUCLEOTIDE SEQUENCE</scope>
    <source>
        <strain evidence="2">Derf</strain>
        <tissue evidence="2">Whole organism</tissue>
    </source>
</reference>
<keyword evidence="1" id="KW-1133">Transmembrane helix</keyword>
<dbReference type="AlphaFoldDB" id="A0A922IG73"/>
<evidence type="ECO:0000313" key="2">
    <source>
        <dbReference type="EMBL" id="KAH9530241.1"/>
    </source>
</evidence>
<name>A0A922IG73_DERFA</name>